<dbReference type="GO" id="GO:0015109">
    <property type="term" value="F:chromate transmembrane transporter activity"/>
    <property type="evidence" value="ECO:0007669"/>
    <property type="project" value="InterPro"/>
</dbReference>
<evidence type="ECO:0000256" key="2">
    <source>
        <dbReference type="ARBA" id="ARBA00005262"/>
    </source>
</evidence>
<evidence type="ECO:0000256" key="7">
    <source>
        <dbReference type="SAM" id="MobiDB-lite"/>
    </source>
</evidence>
<evidence type="ECO:0000256" key="8">
    <source>
        <dbReference type="SAM" id="Phobius"/>
    </source>
</evidence>
<comment type="subcellular location">
    <subcellularLocation>
        <location evidence="1">Cell membrane</location>
        <topology evidence="1">Multi-pass membrane protein</topology>
    </subcellularLocation>
</comment>
<dbReference type="EMBL" id="AWQX01000256">
    <property type="protein sequence ID" value="EST24953.1"/>
    <property type="molecule type" value="Genomic_DNA"/>
</dbReference>
<feature type="transmembrane region" description="Helical" evidence="8">
    <location>
        <begin position="32"/>
        <end position="49"/>
    </location>
</feature>
<dbReference type="Pfam" id="PF02417">
    <property type="entry name" value="Chromate_transp"/>
    <property type="match status" value="1"/>
</dbReference>
<keyword evidence="3" id="KW-1003">Cell membrane</keyword>
<proteinExistence type="inferred from homology"/>
<dbReference type="Proteomes" id="UP000017984">
    <property type="component" value="Chromosome"/>
</dbReference>
<evidence type="ECO:0000256" key="6">
    <source>
        <dbReference type="ARBA" id="ARBA00023136"/>
    </source>
</evidence>
<evidence type="ECO:0000313" key="9">
    <source>
        <dbReference type="EMBL" id="EST24953.1"/>
    </source>
</evidence>
<comment type="similarity">
    <text evidence="2">Belongs to the chromate ion transporter (CHR) (TC 2.A.51) family.</text>
</comment>
<evidence type="ECO:0000256" key="3">
    <source>
        <dbReference type="ARBA" id="ARBA00022475"/>
    </source>
</evidence>
<gene>
    <name evidence="9" type="ORF">M878_29710</name>
</gene>
<keyword evidence="4 8" id="KW-0812">Transmembrane</keyword>
<reference evidence="9 10" key="1">
    <citation type="journal article" date="2014" name="Genome Announc.">
        <title>Draft Genome Sequence of Streptomyces roseochromogenes subsp. oscitans DS 12.976, Producer of the Aminocoumarin Antibiotic Clorobiocin.</title>
        <authorList>
            <person name="Ruckert C."/>
            <person name="Kalinowski J."/>
            <person name="Heide L."/>
            <person name="Apel A.K."/>
        </authorList>
    </citation>
    <scope>NUCLEOTIDE SEQUENCE [LARGE SCALE GENOMIC DNA]</scope>
    <source>
        <strain evidence="9 10">DS 12.976</strain>
    </source>
</reference>
<accession>V6JYS9</accession>
<dbReference type="GO" id="GO:0005886">
    <property type="term" value="C:plasma membrane"/>
    <property type="evidence" value="ECO:0007669"/>
    <property type="project" value="UniProtKB-SubCell"/>
</dbReference>
<dbReference type="STRING" id="1352936.M878_29710"/>
<evidence type="ECO:0000256" key="4">
    <source>
        <dbReference type="ARBA" id="ARBA00022692"/>
    </source>
</evidence>
<organism evidence="9 10">
    <name type="scientific">Streptomyces roseochromogenus subsp. oscitans DS 12.976</name>
    <dbReference type="NCBI Taxonomy" id="1352936"/>
    <lineage>
        <taxon>Bacteria</taxon>
        <taxon>Bacillati</taxon>
        <taxon>Actinomycetota</taxon>
        <taxon>Actinomycetes</taxon>
        <taxon>Kitasatosporales</taxon>
        <taxon>Streptomycetaceae</taxon>
        <taxon>Streptomyces</taxon>
    </lineage>
</organism>
<dbReference type="InterPro" id="IPR003370">
    <property type="entry name" value="Chromate_transpt"/>
</dbReference>
<dbReference type="AlphaFoldDB" id="V6JYS9"/>
<keyword evidence="6 8" id="KW-0472">Membrane</keyword>
<evidence type="ECO:0000313" key="10">
    <source>
        <dbReference type="Proteomes" id="UP000017984"/>
    </source>
</evidence>
<dbReference type="PATRIC" id="fig|1352936.5.peg.6195"/>
<protein>
    <submittedName>
        <fullName evidence="9">Uncharacterized protein</fullName>
    </submittedName>
</protein>
<feature type="compositionally biased region" description="Basic and acidic residues" evidence="7">
    <location>
        <begin position="119"/>
        <end position="140"/>
    </location>
</feature>
<sequence>MGLIIPGLVVITAAFIGHLVGGATGALVATAAIFIPIYLGVVVPGRWFVRHRYNPQLKAFVTGLPDAIAIAQDLGACLAGGARSVAAEAVRRDGVSEAASGSMPEVTSGVDQGQFGVDPDTRRVGGRSRIDHVAEDRSAE</sequence>
<dbReference type="HOGENOM" id="CLU_1834092_0_0_11"/>
<name>V6JYS9_STRRC</name>
<evidence type="ECO:0000256" key="1">
    <source>
        <dbReference type="ARBA" id="ARBA00004651"/>
    </source>
</evidence>
<feature type="region of interest" description="Disordered" evidence="7">
    <location>
        <begin position="96"/>
        <end position="140"/>
    </location>
</feature>
<comment type="caution">
    <text evidence="9">The sequence shown here is derived from an EMBL/GenBank/DDBJ whole genome shotgun (WGS) entry which is preliminary data.</text>
</comment>
<evidence type="ECO:0000256" key="5">
    <source>
        <dbReference type="ARBA" id="ARBA00022989"/>
    </source>
</evidence>
<keyword evidence="10" id="KW-1185">Reference proteome</keyword>
<keyword evidence="5 8" id="KW-1133">Transmembrane helix</keyword>